<evidence type="ECO:0000313" key="7">
    <source>
        <dbReference type="Proteomes" id="UP000472264"/>
    </source>
</evidence>
<evidence type="ECO:0000256" key="2">
    <source>
        <dbReference type="ARBA" id="ARBA00022490"/>
    </source>
</evidence>
<dbReference type="GO" id="GO:0005737">
    <property type="term" value="C:cytoplasm"/>
    <property type="evidence" value="ECO:0007669"/>
    <property type="project" value="UniProtKB-SubCell"/>
</dbReference>
<sequence length="1470" mass="168153">MVEDQESLSQDVFRWRRLTEQSLQSVGQKLSPLYSHAEGLNGKCIQQSPDRLTLRELRTPDVPLSQSGCFHQKSPASGMAERRAVRSLSPPSSISGSASVKIRSVDMDSSLRRKASCVRQENARLNMQDEQLISNTDGLQYELASSKSQRHLRGPRIGLTNPIMSEQICQLQAKLEIQAKELNAAELRAEYSEEAAAHNGIMVASLTEELNMLREELDNKIALGKRAEQQRNQALENAEKLKEAFKDYKATISVKLKGVMESEKKLKESLIECDRGKEELEMKCTVFQREKTEQSQTISQLKEEVRQTKYLAAEHIDLQAQLEEARRQVSLLEQQLVQQGAESRELASLRRELEDLLSVTQSQEQKVAQSHREAQQSRAELSSLEAILALLHLQEGAVGSLCVRPCMLPPMDYSGSAQVLKLKPGDGYQQLLRVLQSKEAERKKQYCEVERLHEQQRRAQEEITSLQSSMAQRASHYQNLHTELLDKVSQATDTEKELKRKSARVAALEKQLQEKTSAYSQAALKNTELENVLLDKTSTLQHYQSLMTKKQREYQQSLDKCKRLHSQQSLEQQHRIQTLQLSIEEAQSQMLKMEQEIHLRQKEQNEAQEAALALQATVHQLTQEKQVEVKQHEDMLQSFNEQATQSATKMCQLQTALSECREELASYLQQMEEVKMDYESQLQKNNDKVSSLQEKLQSTSLVCQSSSEQNLQLQLSLQQQQTMLTESTSRISELEESQSQLQSQVSSLELQLERARASLQEEVQRRERDAEERDENLHKMNQQNSHLAESVTHLTSEMTKSRGELVSKELELQHLRKEVSVKTSEIAHLEESLHHMKTQFDKKSEIVVDLEEKLHRCEADKLNSVQQVQVLQGQLQVVRGELADTLEHLQKLKDVLQRTQTIADERQASVEKLTVQLSDTQRELEERTHEVLDMDTALKEQQGELQQRAQMLSQLDVVIRGHKQEMERKVESLQQSLETRERELRDAQMELTVRNTKESQEISQQLHACQQKLQIVLRQLEGTQHRCEALTRELDTTKMQNKDKEVRLCAVEKELVLKEARWLQSEAKLQNTVTSLEQELELEREQHSKELESLQQSRGQLLKVSEQISSTMRSSQEQLTAKLQQSQAQLEQANALLDQTNKELDHTRNQASHLQTQYDQSQSQLLQSKDQLEQSRALYEQTRSQNSDLHAQLEQLSAQLNQARIQAAKLQTQLQAYEKSIETSNESLLIKESEVTRLQTRISSLERAADRQNLYNHTLSLPALHKFRHSPEHSSPAHSPPSSPKKLQTVQSPRHTHSTHLQSPNYTHSYIQPTSAAHQADSHHTRDWLQSSSINSSLDLPLSLKVTLREAFINQSWDSSSSASFPHEVDHSWQGLSAMEATASCDLSFNPLTYMVDKQDDRNPKMEATLIQEGENEQLSELRRESVCTLVDGGEEAHMSSLTGMLRFVNQTLAMQEDTSPWSAAELSQN</sequence>
<keyword evidence="7" id="KW-1185">Reference proteome</keyword>
<dbReference type="PANTHER" id="PTHR18875">
    <property type="entry name" value="SARCOMA ANTIGEN NY-SAR-24/CYTOSKELETAL PROTEIN SOJO"/>
    <property type="match status" value="1"/>
</dbReference>
<dbReference type="PANTHER" id="PTHR18875:SF8">
    <property type="entry name" value="COILED-COIL DOMAIN-CONTAINING PROTEIN 18"/>
    <property type="match status" value="1"/>
</dbReference>
<dbReference type="Gene3D" id="1.10.287.1490">
    <property type="match status" value="1"/>
</dbReference>
<dbReference type="Ensembl" id="ENSENLT00000019379.1">
    <property type="protein sequence ID" value="ENSENLP00000018685.1"/>
    <property type="gene ID" value="ENSENLG00000008577.1"/>
</dbReference>
<feature type="region of interest" description="Disordered" evidence="5">
    <location>
        <begin position="63"/>
        <end position="101"/>
    </location>
</feature>
<feature type="compositionally biased region" description="Low complexity" evidence="5">
    <location>
        <begin position="86"/>
        <end position="101"/>
    </location>
</feature>
<accession>A0A665UH12</accession>
<evidence type="ECO:0008006" key="8">
    <source>
        <dbReference type="Google" id="ProtNLM"/>
    </source>
</evidence>
<feature type="coiled-coil region" evidence="4">
    <location>
        <begin position="435"/>
        <end position="525"/>
    </location>
</feature>
<feature type="compositionally biased region" description="Basic and acidic residues" evidence="5">
    <location>
        <begin position="762"/>
        <end position="778"/>
    </location>
</feature>
<reference evidence="6" key="3">
    <citation type="submission" date="2025-09" db="UniProtKB">
        <authorList>
            <consortium name="Ensembl"/>
        </authorList>
    </citation>
    <scope>IDENTIFICATION</scope>
</reference>
<name>A0A665UH12_ECHNA</name>
<evidence type="ECO:0000313" key="6">
    <source>
        <dbReference type="Ensembl" id="ENSENLP00000018685.1"/>
    </source>
</evidence>
<dbReference type="OMA" id="SKQPWES"/>
<reference evidence="6" key="1">
    <citation type="submission" date="2021-04" db="EMBL/GenBank/DDBJ databases">
        <authorList>
            <consortium name="Wellcome Sanger Institute Data Sharing"/>
        </authorList>
    </citation>
    <scope>NUCLEOTIDE SEQUENCE [LARGE SCALE GENOMIC DNA]</scope>
</reference>
<evidence type="ECO:0000256" key="3">
    <source>
        <dbReference type="ARBA" id="ARBA00023054"/>
    </source>
</evidence>
<evidence type="ECO:0000256" key="4">
    <source>
        <dbReference type="SAM" id="Coils"/>
    </source>
</evidence>
<feature type="coiled-coil region" evidence="4">
    <location>
        <begin position="170"/>
        <end position="251"/>
    </location>
</feature>
<gene>
    <name evidence="6" type="primary">ccdc18</name>
</gene>
<keyword evidence="3 4" id="KW-0175">Coiled coil</keyword>
<feature type="region of interest" description="Disordered" evidence="5">
    <location>
        <begin position="1268"/>
        <end position="1307"/>
    </location>
</feature>
<proteinExistence type="predicted"/>
<dbReference type="Proteomes" id="UP000472264">
    <property type="component" value="Chromosome 17"/>
</dbReference>
<feature type="coiled-coil region" evidence="4">
    <location>
        <begin position="315"/>
        <end position="366"/>
    </location>
</feature>
<evidence type="ECO:0000256" key="5">
    <source>
        <dbReference type="SAM" id="MobiDB-lite"/>
    </source>
</evidence>
<keyword evidence="2" id="KW-0963">Cytoplasm</keyword>
<feature type="coiled-coil region" evidence="4">
    <location>
        <begin position="963"/>
        <end position="1227"/>
    </location>
</feature>
<dbReference type="InParanoid" id="A0A665UH12"/>
<comment type="subcellular location">
    <subcellularLocation>
        <location evidence="1">Cytoplasm</location>
    </subcellularLocation>
</comment>
<reference evidence="6" key="2">
    <citation type="submission" date="2025-08" db="UniProtKB">
        <authorList>
            <consortium name="Ensembl"/>
        </authorList>
    </citation>
    <scope>IDENTIFICATION</scope>
</reference>
<evidence type="ECO:0000256" key="1">
    <source>
        <dbReference type="ARBA" id="ARBA00004496"/>
    </source>
</evidence>
<feature type="region of interest" description="Disordered" evidence="5">
    <location>
        <begin position="758"/>
        <end position="778"/>
    </location>
</feature>
<feature type="compositionally biased region" description="Polar residues" evidence="5">
    <location>
        <begin position="1285"/>
        <end position="1307"/>
    </location>
</feature>
<protein>
    <recommendedName>
        <fullName evidence="8">Coiled-coil domain containing 18</fullName>
    </recommendedName>
</protein>
<organism evidence="6 7">
    <name type="scientific">Echeneis naucrates</name>
    <name type="common">Live sharksucker</name>
    <dbReference type="NCBI Taxonomy" id="173247"/>
    <lineage>
        <taxon>Eukaryota</taxon>
        <taxon>Metazoa</taxon>
        <taxon>Chordata</taxon>
        <taxon>Craniata</taxon>
        <taxon>Vertebrata</taxon>
        <taxon>Euteleostomi</taxon>
        <taxon>Actinopterygii</taxon>
        <taxon>Neopterygii</taxon>
        <taxon>Teleostei</taxon>
        <taxon>Neoteleostei</taxon>
        <taxon>Acanthomorphata</taxon>
        <taxon>Carangaria</taxon>
        <taxon>Carangiformes</taxon>
        <taxon>Echeneidae</taxon>
        <taxon>Echeneis</taxon>
    </lineage>
</organism>